<sequence>MRSSHLNRLYKIMKFEEWEKLFDITPHENYHHNQMKRSKCPICNSDTWHESYDGDLGCVEHWDNCNGCGFFDGWSYGLWEFGFQKVDEKGHVRRSYNSRYDEIEYVIASFRKKYKRQRKLMWKKKKSQRKKVK</sequence>
<protein>
    <submittedName>
        <fullName evidence="1">Uncharacterized protein</fullName>
    </submittedName>
</protein>
<keyword evidence="2" id="KW-1185">Reference proteome</keyword>
<dbReference type="EMBL" id="MW392802">
    <property type="protein sequence ID" value="QQO38638.1"/>
    <property type="molecule type" value="Genomic_DNA"/>
</dbReference>
<reference evidence="1" key="1">
    <citation type="submission" date="2020-12" db="EMBL/GenBank/DDBJ databases">
        <authorList>
            <person name="Youbin C."/>
            <person name="Kawngpyo K."/>
        </authorList>
    </citation>
    <scope>NUCLEOTIDE SEQUENCE</scope>
</reference>
<evidence type="ECO:0000313" key="2">
    <source>
        <dbReference type="Proteomes" id="UP000828328"/>
    </source>
</evidence>
<gene>
    <name evidence="1" type="ORF">BCPST_020</name>
</gene>
<proteinExistence type="predicted"/>
<name>A0AAE7TQU8_9CAUD</name>
<dbReference type="Proteomes" id="UP000828328">
    <property type="component" value="Segment"/>
</dbReference>
<evidence type="ECO:0000313" key="1">
    <source>
        <dbReference type="EMBL" id="QQO38638.1"/>
    </source>
</evidence>
<organism evidence="1 2">
    <name type="scientific">Bacillus phage BCPST</name>
    <dbReference type="NCBI Taxonomy" id="2801506"/>
    <lineage>
        <taxon>Viruses</taxon>
        <taxon>Duplodnaviria</taxon>
        <taxon>Heunggongvirae</taxon>
        <taxon>Uroviricota</taxon>
        <taxon>Caudoviricetes</taxon>
        <taxon>Sejongvirinae</taxon>
        <taxon>Yihwangvirus</taxon>
        <taxon>Yihwangvirus BCPST</taxon>
    </lineage>
</organism>
<accession>A0AAE7TQU8</accession>